<feature type="transmembrane region" description="Helical" evidence="11">
    <location>
        <begin position="269"/>
        <end position="292"/>
    </location>
</feature>
<feature type="transmembrane region" description="Helical" evidence="11">
    <location>
        <begin position="154"/>
        <end position="172"/>
    </location>
</feature>
<dbReference type="Pfam" id="PF23659">
    <property type="entry name" value="UFL1"/>
    <property type="match status" value="1"/>
</dbReference>
<dbReference type="STRING" id="33528.ENSGAFP00000007773"/>
<feature type="transmembrane region" description="Helical" evidence="11">
    <location>
        <begin position="39"/>
        <end position="64"/>
    </location>
</feature>
<comment type="caution">
    <text evidence="13">The sequence shown here is derived from an EMBL/GenBank/DDBJ whole genome shotgun (WGS) entry which is preliminary data.</text>
</comment>
<evidence type="ECO:0000256" key="8">
    <source>
        <dbReference type="ARBA" id="ARBA00023180"/>
    </source>
</evidence>
<feature type="domain" description="G-protein coupled receptors family 1 profile" evidence="12">
    <location>
        <begin position="55"/>
        <end position="328"/>
    </location>
</feature>
<dbReference type="Pfam" id="PF00001">
    <property type="entry name" value="7tm_1"/>
    <property type="match status" value="1"/>
</dbReference>
<dbReference type="CDD" id="cd15404">
    <property type="entry name" value="7tmA_GPR63"/>
    <property type="match status" value="1"/>
</dbReference>
<keyword evidence="9" id="KW-0807">Transducer</keyword>
<dbReference type="InterPro" id="IPR000276">
    <property type="entry name" value="GPCR_Rhodpsn"/>
</dbReference>
<evidence type="ECO:0000256" key="11">
    <source>
        <dbReference type="SAM" id="Phobius"/>
    </source>
</evidence>
<feature type="transmembrane region" description="Helical" evidence="11">
    <location>
        <begin position="312"/>
        <end position="330"/>
    </location>
</feature>
<evidence type="ECO:0000313" key="14">
    <source>
        <dbReference type="Proteomes" id="UP000250572"/>
    </source>
</evidence>
<feature type="compositionally biased region" description="Polar residues" evidence="10">
    <location>
        <begin position="1"/>
        <end position="16"/>
    </location>
</feature>
<evidence type="ECO:0000256" key="7">
    <source>
        <dbReference type="ARBA" id="ARBA00023170"/>
    </source>
</evidence>
<evidence type="ECO:0000313" key="13">
    <source>
        <dbReference type="EMBL" id="PWA29904.1"/>
    </source>
</evidence>
<evidence type="ECO:0000256" key="1">
    <source>
        <dbReference type="ARBA" id="ARBA00004651"/>
    </source>
</evidence>
<dbReference type="GO" id="GO:0005886">
    <property type="term" value="C:plasma membrane"/>
    <property type="evidence" value="ECO:0007669"/>
    <property type="project" value="UniProtKB-SubCell"/>
</dbReference>
<evidence type="ECO:0000256" key="9">
    <source>
        <dbReference type="ARBA" id="ARBA00023224"/>
    </source>
</evidence>
<keyword evidence="7" id="KW-0675">Receptor</keyword>
<name>A0A315W2M3_GAMAF</name>
<keyword evidence="5" id="KW-0297">G-protein coupled receptor</keyword>
<dbReference type="PANTHER" id="PTHR24245">
    <property type="entry name" value="G-PROTEIN COUPLED RECEPTOR"/>
    <property type="match status" value="1"/>
</dbReference>
<evidence type="ECO:0000256" key="3">
    <source>
        <dbReference type="ARBA" id="ARBA00022692"/>
    </source>
</evidence>
<feature type="transmembrane region" description="Helical" evidence="11">
    <location>
        <begin position="198"/>
        <end position="223"/>
    </location>
</feature>
<dbReference type="FunFam" id="1.20.1070.10:FF:000080">
    <property type="entry name" value="probable G-protein coupled receptor 63"/>
    <property type="match status" value="1"/>
</dbReference>
<evidence type="ECO:0000256" key="5">
    <source>
        <dbReference type="ARBA" id="ARBA00023040"/>
    </source>
</evidence>
<evidence type="ECO:0000256" key="6">
    <source>
        <dbReference type="ARBA" id="ARBA00023136"/>
    </source>
</evidence>
<gene>
    <name evidence="13" type="ORF">CCH79_00020033</name>
</gene>
<reference evidence="13 14" key="1">
    <citation type="journal article" date="2018" name="G3 (Bethesda)">
        <title>A High-Quality Reference Genome for the Invasive Mosquitofish Gambusia affinis Using a Chicago Library.</title>
        <authorList>
            <person name="Hoffberg S.L."/>
            <person name="Troendle N.J."/>
            <person name="Glenn T.C."/>
            <person name="Mahmud O."/>
            <person name="Louha S."/>
            <person name="Chalopin D."/>
            <person name="Bennetzen J.L."/>
            <person name="Mauricio R."/>
        </authorList>
    </citation>
    <scope>NUCLEOTIDE SEQUENCE [LARGE SCALE GENOMIC DNA]</scope>
    <source>
        <strain evidence="13">NE01/NJP1002.9</strain>
        <tissue evidence="13">Muscle</tissue>
    </source>
</reference>
<dbReference type="Proteomes" id="UP000250572">
    <property type="component" value="Unassembled WGS sequence"/>
</dbReference>
<feature type="region of interest" description="Disordered" evidence="10">
    <location>
        <begin position="1"/>
        <end position="22"/>
    </location>
</feature>
<dbReference type="PROSITE" id="PS50262">
    <property type="entry name" value="G_PROTEIN_RECEP_F1_2"/>
    <property type="match status" value="1"/>
</dbReference>
<comment type="subcellular location">
    <subcellularLocation>
        <location evidence="1">Cell membrane</location>
        <topology evidence="1">Multi-pass membrane protein</topology>
    </subcellularLocation>
</comment>
<dbReference type="InterPro" id="IPR056761">
    <property type="entry name" value="Ufl1-like_C"/>
</dbReference>
<protein>
    <recommendedName>
        <fullName evidence="12">G-protein coupled receptors family 1 profile domain-containing protein</fullName>
    </recommendedName>
</protein>
<dbReference type="Gene3D" id="1.20.1070.10">
    <property type="entry name" value="Rhodopsin 7-helix transmembrane proteins"/>
    <property type="match status" value="1"/>
</dbReference>
<feature type="transmembrane region" description="Helical" evidence="11">
    <location>
        <begin position="76"/>
        <end position="96"/>
    </location>
</feature>
<keyword evidence="3 11" id="KW-0812">Transmembrane</keyword>
<dbReference type="PANTHER" id="PTHR24245:SF1">
    <property type="entry name" value="G-PROTEIN COUPLED RECEPTOR 63-RELATED"/>
    <property type="match status" value="1"/>
</dbReference>
<dbReference type="EMBL" id="NHOQ01000490">
    <property type="protein sequence ID" value="PWA29904.1"/>
    <property type="molecule type" value="Genomic_DNA"/>
</dbReference>
<evidence type="ECO:0000256" key="4">
    <source>
        <dbReference type="ARBA" id="ARBA00022989"/>
    </source>
</evidence>
<keyword evidence="6 11" id="KW-0472">Membrane</keyword>
<keyword evidence="8" id="KW-0325">Glycoprotein</keyword>
<dbReference type="InterPro" id="IPR056580">
    <property type="entry name" value="Ufl1_dom"/>
</dbReference>
<dbReference type="Pfam" id="PF25041">
    <property type="entry name" value="UFL1_C"/>
    <property type="match status" value="1"/>
</dbReference>
<dbReference type="InterPro" id="IPR051880">
    <property type="entry name" value="GPC_Orphan_Receptors"/>
</dbReference>
<evidence type="ECO:0000259" key="12">
    <source>
        <dbReference type="PROSITE" id="PS50262"/>
    </source>
</evidence>
<proteinExistence type="predicted"/>
<dbReference type="AlphaFoldDB" id="A0A315W2M3"/>
<dbReference type="PRINTS" id="PR00237">
    <property type="entry name" value="GPCRRHODOPSN"/>
</dbReference>
<dbReference type="SUPFAM" id="SSF81321">
    <property type="entry name" value="Family A G protein-coupled receptor-like"/>
    <property type="match status" value="1"/>
</dbReference>
<organism evidence="13 14">
    <name type="scientific">Gambusia affinis</name>
    <name type="common">Western mosquitofish</name>
    <name type="synonym">Heterandria affinis</name>
    <dbReference type="NCBI Taxonomy" id="33528"/>
    <lineage>
        <taxon>Eukaryota</taxon>
        <taxon>Metazoa</taxon>
        <taxon>Chordata</taxon>
        <taxon>Craniata</taxon>
        <taxon>Vertebrata</taxon>
        <taxon>Euteleostomi</taxon>
        <taxon>Actinopterygii</taxon>
        <taxon>Neopterygii</taxon>
        <taxon>Teleostei</taxon>
        <taxon>Neoteleostei</taxon>
        <taxon>Acanthomorphata</taxon>
        <taxon>Ovalentaria</taxon>
        <taxon>Atherinomorphae</taxon>
        <taxon>Cyprinodontiformes</taxon>
        <taxon>Poeciliidae</taxon>
        <taxon>Poeciliinae</taxon>
        <taxon>Gambusia</taxon>
    </lineage>
</organism>
<keyword evidence="4 11" id="KW-1133">Transmembrane helix</keyword>
<evidence type="ECO:0000256" key="2">
    <source>
        <dbReference type="ARBA" id="ARBA00022475"/>
    </source>
</evidence>
<keyword evidence="2" id="KW-1003">Cell membrane</keyword>
<dbReference type="SMART" id="SM01381">
    <property type="entry name" value="7TM_GPCR_Srsx"/>
    <property type="match status" value="1"/>
</dbReference>
<dbReference type="InterPro" id="IPR017452">
    <property type="entry name" value="GPCR_Rhodpsn_7TM"/>
</dbReference>
<feature type="transmembrane region" description="Helical" evidence="11">
    <location>
        <begin position="116"/>
        <end position="134"/>
    </location>
</feature>
<keyword evidence="14" id="KW-1185">Reference proteome</keyword>
<evidence type="ECO:0000256" key="10">
    <source>
        <dbReference type="SAM" id="MobiDB-lite"/>
    </source>
</evidence>
<dbReference type="GO" id="GO:0004930">
    <property type="term" value="F:G protein-coupled receptor activity"/>
    <property type="evidence" value="ECO:0007669"/>
    <property type="project" value="UniProtKB-KW"/>
</dbReference>
<accession>A0A315W2M3</accession>
<sequence length="650" mass="73182">MEDVSMANTSLGSGSAPQPVAPTEKSLAMAPGLGLPLQVFFSLVMATILLVALAGNVVVCLMVYQRSAMRSAINILLANLAFADMMLAIFNMPFALVTVMTTTWIFGNTFCRVSAMLFWLFVIEGGAILLIISIDRFLIIVQKQDKLSPQRAKLLIVITWVLSSVFSSPLAVGSPRLQIPPRAPQCVFGYSTDPGYHAYVLILMLVFFFIPFLVMLYTFMGILNTIRHNAIRIHSHPDSMCLSQASKLGLLSLQKPFQMNIDMRFKTRAFTTILILFSVFTVCWAPFTTYSLVTTFSFGFYHKDSFFQISTWLLWLCYLKSALNPLIYYWRIKKFRDACLDLMPKYFKFLPQLPGNTKRRIQPSAVYCPLYDSRLTGKGERHAANVSPVRESNPRQSRRGLKASECGLRYPLHHHSVGDSALNETQIQITKHILKTLCTHVTNILVNFLAADLMMSVDNPSTITTEVRVKILGKLSEETRGPLMKLHNCLNGKTMEEFLSNLEASAEVCGFMLKKGDKKKERQAQFQHRQALTEQLKEAEDPALVLHLTSVLLFQASTHCMLHAPGRCVPQVIGILTGRIPPEQQQLLSAYQGLVVKQLVCQNQSRKQDEEDGDDEEEEETRKVRAQLLTLTPQVKQLVLSQRKTSVNED</sequence>